<feature type="region of interest" description="Disordered" evidence="5">
    <location>
        <begin position="1"/>
        <end position="101"/>
    </location>
</feature>
<dbReference type="GO" id="GO:0003950">
    <property type="term" value="F:NAD+ poly-ADP-ribosyltransferase activity"/>
    <property type="evidence" value="ECO:0007669"/>
    <property type="project" value="UniProtKB-UniRule"/>
</dbReference>
<dbReference type="PANTHER" id="PTHR45740">
    <property type="entry name" value="POLY [ADP-RIBOSE] POLYMERASE"/>
    <property type="match status" value="1"/>
</dbReference>
<dbReference type="EC" id="2.4.2.-" evidence="4"/>
<dbReference type="GO" id="GO:0005634">
    <property type="term" value="C:nucleus"/>
    <property type="evidence" value="ECO:0007669"/>
    <property type="project" value="UniProtKB-SubCell"/>
</dbReference>
<feature type="domain" description="WWE" evidence="6">
    <location>
        <begin position="609"/>
        <end position="698"/>
    </location>
</feature>
<evidence type="ECO:0000259" key="6">
    <source>
        <dbReference type="PROSITE" id="PS50918"/>
    </source>
</evidence>
<dbReference type="InterPro" id="IPR051712">
    <property type="entry name" value="ARTD-AVP"/>
</dbReference>
<evidence type="ECO:0000313" key="8">
    <source>
        <dbReference type="EMBL" id="ROT64316.1"/>
    </source>
</evidence>
<dbReference type="InterPro" id="IPR037197">
    <property type="entry name" value="WWE_dom_sf"/>
</dbReference>
<comment type="subcellular location">
    <subcellularLocation>
        <location evidence="1">Nucleus</location>
    </subcellularLocation>
</comment>
<dbReference type="Proteomes" id="UP000283509">
    <property type="component" value="Unassembled WGS sequence"/>
</dbReference>
<accession>A0A3R7SK19</accession>
<comment type="caution">
    <text evidence="8">The sequence shown here is derived from an EMBL/GenBank/DDBJ whole genome shotgun (WGS) entry which is preliminary data.</text>
</comment>
<evidence type="ECO:0000256" key="4">
    <source>
        <dbReference type="RuleBase" id="RU362114"/>
    </source>
</evidence>
<feature type="compositionally biased region" description="Polar residues" evidence="5">
    <location>
        <begin position="452"/>
        <end position="473"/>
    </location>
</feature>
<feature type="region of interest" description="Disordered" evidence="5">
    <location>
        <begin position="122"/>
        <end position="163"/>
    </location>
</feature>
<feature type="compositionally biased region" description="Low complexity" evidence="5">
    <location>
        <begin position="711"/>
        <end position="724"/>
    </location>
</feature>
<dbReference type="InterPro" id="IPR012317">
    <property type="entry name" value="Poly(ADP-ribose)pol_cat_dom"/>
</dbReference>
<dbReference type="GO" id="GO:0008270">
    <property type="term" value="F:zinc ion binding"/>
    <property type="evidence" value="ECO:0007669"/>
    <property type="project" value="InterPro"/>
</dbReference>
<keyword evidence="4" id="KW-0808">Transferase</keyword>
<feature type="region of interest" description="Disordered" evidence="5">
    <location>
        <begin position="387"/>
        <end position="481"/>
    </location>
</feature>
<evidence type="ECO:0000256" key="5">
    <source>
        <dbReference type="SAM" id="MobiDB-lite"/>
    </source>
</evidence>
<keyword evidence="4" id="KW-0328">Glycosyltransferase</keyword>
<dbReference type="InterPro" id="IPR004170">
    <property type="entry name" value="WWE_dom"/>
</dbReference>
<feature type="compositionally biased region" description="Basic and acidic residues" evidence="5">
    <location>
        <begin position="429"/>
        <end position="451"/>
    </location>
</feature>
<keyword evidence="9" id="KW-1185">Reference proteome</keyword>
<comment type="similarity">
    <text evidence="3">Belongs to the ARTD/PARP family.</text>
</comment>
<dbReference type="AlphaFoldDB" id="A0A3R7SK19"/>
<feature type="compositionally biased region" description="Low complexity" evidence="5">
    <location>
        <begin position="55"/>
        <end position="65"/>
    </location>
</feature>
<dbReference type="SMART" id="SM00678">
    <property type="entry name" value="WWE"/>
    <property type="match status" value="1"/>
</dbReference>
<dbReference type="InterPro" id="IPR018123">
    <property type="entry name" value="WWE-dom_subgr"/>
</dbReference>
<dbReference type="PROSITE" id="PS50918">
    <property type="entry name" value="WWE"/>
    <property type="match status" value="1"/>
</dbReference>
<dbReference type="OrthoDB" id="6366153at2759"/>
<dbReference type="EMBL" id="QCYY01003272">
    <property type="protein sequence ID" value="ROT64316.1"/>
    <property type="molecule type" value="Genomic_DNA"/>
</dbReference>
<reference evidence="8 9" key="2">
    <citation type="submission" date="2019-01" db="EMBL/GenBank/DDBJ databases">
        <title>The decoding of complex shrimp genome reveals the adaptation for benthos swimmer, frequently molting mechanism and breeding impact on genome.</title>
        <authorList>
            <person name="Sun Y."/>
            <person name="Gao Y."/>
            <person name="Yu Y."/>
        </authorList>
    </citation>
    <scope>NUCLEOTIDE SEQUENCE [LARGE SCALE GENOMIC DNA]</scope>
    <source>
        <tissue evidence="8">Muscle</tissue>
    </source>
</reference>
<dbReference type="SUPFAM" id="SSF56399">
    <property type="entry name" value="ADP-ribosylation"/>
    <property type="match status" value="1"/>
</dbReference>
<dbReference type="PANTHER" id="PTHR45740:SF4">
    <property type="entry name" value="PROTEIN MONO-ADP-RIBOSYLTRANSFERASE PARP11"/>
    <property type="match status" value="1"/>
</dbReference>
<dbReference type="PROSITE" id="PS51059">
    <property type="entry name" value="PARP_CATALYTIC"/>
    <property type="match status" value="1"/>
</dbReference>
<feature type="region of interest" description="Disordered" evidence="5">
    <location>
        <begin position="689"/>
        <end position="732"/>
    </location>
</feature>
<protein>
    <recommendedName>
        <fullName evidence="4">Poly [ADP-ribose] polymerase</fullName>
        <shortName evidence="4">PARP</shortName>
        <ecNumber evidence="4">2.4.2.-</ecNumber>
    </recommendedName>
</protein>
<organism evidence="8 9">
    <name type="scientific">Penaeus vannamei</name>
    <name type="common">Whiteleg shrimp</name>
    <name type="synonym">Litopenaeus vannamei</name>
    <dbReference type="NCBI Taxonomy" id="6689"/>
    <lineage>
        <taxon>Eukaryota</taxon>
        <taxon>Metazoa</taxon>
        <taxon>Ecdysozoa</taxon>
        <taxon>Arthropoda</taxon>
        <taxon>Crustacea</taxon>
        <taxon>Multicrustacea</taxon>
        <taxon>Malacostraca</taxon>
        <taxon>Eumalacostraca</taxon>
        <taxon>Eucarida</taxon>
        <taxon>Decapoda</taxon>
        <taxon>Dendrobranchiata</taxon>
        <taxon>Penaeoidea</taxon>
        <taxon>Penaeidae</taxon>
        <taxon>Penaeus</taxon>
    </lineage>
</organism>
<feature type="domain" description="PARP catalytic" evidence="7">
    <location>
        <begin position="726"/>
        <end position="918"/>
    </location>
</feature>
<dbReference type="Pfam" id="PF00644">
    <property type="entry name" value="PARP"/>
    <property type="match status" value="1"/>
</dbReference>
<name>A0A3R7SK19_PENVA</name>
<feature type="compositionally biased region" description="Polar residues" evidence="5">
    <location>
        <begin position="396"/>
        <end position="428"/>
    </location>
</feature>
<evidence type="ECO:0000259" key="7">
    <source>
        <dbReference type="PROSITE" id="PS51059"/>
    </source>
</evidence>
<proteinExistence type="inferred from homology"/>
<feature type="compositionally biased region" description="Basic and acidic residues" evidence="5">
    <location>
        <begin position="9"/>
        <end position="23"/>
    </location>
</feature>
<reference evidence="8 9" key="1">
    <citation type="submission" date="2018-04" db="EMBL/GenBank/DDBJ databases">
        <authorList>
            <person name="Zhang X."/>
            <person name="Yuan J."/>
            <person name="Li F."/>
            <person name="Xiang J."/>
        </authorList>
    </citation>
    <scope>NUCLEOTIDE SEQUENCE [LARGE SCALE GENOMIC DNA]</scope>
    <source>
        <tissue evidence="8">Muscle</tissue>
    </source>
</reference>
<keyword evidence="2" id="KW-0539">Nucleus</keyword>
<dbReference type="GO" id="GO:1990404">
    <property type="term" value="F:NAD+-protein mono-ADP-ribosyltransferase activity"/>
    <property type="evidence" value="ECO:0007669"/>
    <property type="project" value="TreeGrafter"/>
</dbReference>
<evidence type="ECO:0000313" key="9">
    <source>
        <dbReference type="Proteomes" id="UP000283509"/>
    </source>
</evidence>
<dbReference type="SUPFAM" id="SSF117839">
    <property type="entry name" value="WWE domain"/>
    <property type="match status" value="1"/>
</dbReference>
<evidence type="ECO:0000256" key="1">
    <source>
        <dbReference type="ARBA" id="ARBA00004123"/>
    </source>
</evidence>
<dbReference type="Pfam" id="PF02825">
    <property type="entry name" value="WWE"/>
    <property type="match status" value="1"/>
</dbReference>
<dbReference type="Gene3D" id="3.30.720.50">
    <property type="match status" value="1"/>
</dbReference>
<evidence type="ECO:0000256" key="2">
    <source>
        <dbReference type="ARBA" id="ARBA00023242"/>
    </source>
</evidence>
<keyword evidence="4" id="KW-0520">NAD</keyword>
<feature type="compositionally biased region" description="Basic residues" evidence="5">
    <location>
        <begin position="42"/>
        <end position="54"/>
    </location>
</feature>
<sequence length="918" mass="103334">MDDPFEQLMARREPRKMSVKDDGPSTSFVRRGSDEGSSPRHSSPRRSSPRHSSPRRSSPESSPRRSSPRHSSPRRSSPSHSSPRRSSPRRGNPLNRSASYLPPRASFASTWRESENAWQVGGGHFFERPRGRGRSLSYGRGARRQPQEPSPFPPRGSGGGQRRSVSPYLLVDCLIEYPNFRSSLLNLMEEKELPPKNVRETTLTYSQVFSLEGEEVVLRPRVGVCATHSGPNGCENRPTCNDLHICPKYLLSWCKDNNCILGHRWQTDHNRRILQQFYIDRLPFRNLRTLIQRLTKAKGPVGQLSICQEYNRGGCNKNSCVALHVCHSFITGLARCSVTGCQLNHNLQTPECSHLLTAHGFSINEAPRDITGALLAAYPFLSQGNKSVGVRKSDSDATNGNITNNGQKATYVTNGSTITRTQDTISSNKMDKAKPKNGKSSKDDISNRDHGSGTSNVQSSRAVKPKTTNQVPKATSIKEDKQTTQWTHHLYGNTEINELCFYSVESVCRYESSCCKRLHSAYHYHWQVSEDGIKWLNLRHTQVKQLEVSYCNPDEISVDLPRLDPADLDTSTKYLLTVMGRDSWKANFQAMIITNSTQSKLLHMRRLCTERIDGHVIDENIYSWYFLDKNKKWVMYGKVDTAGEKNLVSSITSDDIEKHYHQTQASLTFRNARFTYILNFASMTQTNQQTSVSREVCRRPKPHIKIKSADSTTSNSNTGSGSTSDLPSTWEPMQPQERVRLVDLSPTSSEYQAVLSLLKGQIQQANIQKIQRIQNPYLWRAFQNKIREMTTVYGDISKVNVRQIFHGTGYNVVASICAENFDWRLHGMSAGQMHGRGTYFSPNAATSHGYCKADPSGVRYMFVAQVAVGTLTHGNASTVRPPINPATNAPFDSTGDGTNVIVKYDKQEYYPEYVLSIR</sequence>
<evidence type="ECO:0000256" key="3">
    <source>
        <dbReference type="ARBA" id="ARBA00024347"/>
    </source>
</evidence>
<gene>
    <name evidence="8" type="ORF">C7M84_017743</name>
</gene>
<dbReference type="Gene3D" id="3.90.228.10">
    <property type="match status" value="1"/>
</dbReference>